<protein>
    <submittedName>
        <fullName evidence="1">DnaJ domain containing protein</fullName>
    </submittedName>
</protein>
<dbReference type="Proteomes" id="UP000064912">
    <property type="component" value="Chromosome"/>
</dbReference>
<evidence type="ECO:0000313" key="1">
    <source>
        <dbReference type="EMBL" id="BAQ70200.1"/>
    </source>
</evidence>
<dbReference type="EMBL" id="AP014800">
    <property type="protein sequence ID" value="BAQ70200.1"/>
    <property type="molecule type" value="Genomic_DNA"/>
</dbReference>
<organism evidence="1 2">
    <name type="scientific">Rhodovulum sulfidophilum</name>
    <name type="common">Rhodobacter sulfidophilus</name>
    <dbReference type="NCBI Taxonomy" id="35806"/>
    <lineage>
        <taxon>Bacteria</taxon>
        <taxon>Pseudomonadati</taxon>
        <taxon>Pseudomonadota</taxon>
        <taxon>Alphaproteobacteria</taxon>
        <taxon>Rhodobacterales</taxon>
        <taxon>Paracoccaceae</taxon>
        <taxon>Rhodovulum</taxon>
    </lineage>
</organism>
<evidence type="ECO:0000313" key="2">
    <source>
        <dbReference type="Proteomes" id="UP000064912"/>
    </source>
</evidence>
<accession>A0A0D6B5W8</accession>
<sequence>MIMMDLISVLFGMSRSQFWQIDGGYSQAALGRKGGRGKIGAGICGAEGTGAGPTAFVNDLPAC</sequence>
<gene>
    <name evidence="1" type="ORF">NHU_03056</name>
</gene>
<reference evidence="1 2" key="1">
    <citation type="submission" date="2015-02" db="EMBL/GenBank/DDBJ databases">
        <title>Genome sequene of Rhodovulum sulfidophilum DSM 2351.</title>
        <authorList>
            <person name="Nagao N."/>
        </authorList>
    </citation>
    <scope>NUCLEOTIDE SEQUENCE [LARGE SCALE GENOMIC DNA]</scope>
    <source>
        <strain evidence="1 2">DSM 2351</strain>
    </source>
</reference>
<name>A0A0D6B5W8_RHOSU</name>
<dbReference type="KEGG" id="rsu:NHU_03056"/>
<dbReference type="AlphaFoldDB" id="A0A0D6B5W8"/>
<proteinExistence type="predicted"/>